<dbReference type="OrthoDB" id="6064584at2"/>
<dbReference type="PANTHER" id="PTHR44103">
    <property type="entry name" value="PROPROTEIN CONVERTASE P"/>
    <property type="match status" value="1"/>
</dbReference>
<dbReference type="Proteomes" id="UP000306740">
    <property type="component" value="Unassembled WGS sequence"/>
</dbReference>
<dbReference type="AlphaFoldDB" id="A0A5C4MWV3"/>
<sequence length="497" mass="52243">MRTPARTTTTALALAAAVAAASMTGGPASADTPDFTRTVIAEDAPGPAFTAVGDLVGDSRPELVSTSYGKLTMQGSAALPEPGSVTVYENDGRKRGGGVDRWTTRTVVEPSDGIIFPSEPTLADVDGDGDLDIIQPAGYFWDSGMGFSRGSITWWENRDKPRSVREVLALAKCPLNSRTLAALKACVAEKRDWKRHDIVTDSPFSYHDLQFVDFDGDGRKDIVTVGEQGFNPSDTTDDAVELQFFKGNGKGAFEPAVALADRGGSSPVVTDVDGDGDLDIASAQYFGVSPVVAGPPTGEASFVWFERVGSAKDGVTASDFVMHEISRGQGPSFSIHRAANLFGDGVDRWVGVNHTNTTTGNPGPPVFLRAKPDVFLLTPGADPRNPWAVAPLASSVDAGAEFTASPRPGQAAPGKTGFGDIDGDGDTDLAVSGDGAFRLYWIEQTSPGVFAQHVLPESEGWGQAGGAKIADLDRDGNSDLVFSSFENNKAGIWSHTP</sequence>
<organism evidence="4 6">
    <name type="scientific">Mumia zhuanghuii</name>
    <dbReference type="NCBI Taxonomy" id="2585211"/>
    <lineage>
        <taxon>Bacteria</taxon>
        <taxon>Bacillati</taxon>
        <taxon>Actinomycetota</taxon>
        <taxon>Actinomycetes</taxon>
        <taxon>Propionibacteriales</taxon>
        <taxon>Nocardioidaceae</taxon>
        <taxon>Mumia</taxon>
    </lineage>
</organism>
<feature type="chain" id="PRO_5036138743" evidence="3">
    <location>
        <begin position="31"/>
        <end position="497"/>
    </location>
</feature>
<dbReference type="EMBL" id="VDFR01000009">
    <property type="protein sequence ID" value="TNC51303.1"/>
    <property type="molecule type" value="Genomic_DNA"/>
</dbReference>
<feature type="region of interest" description="Disordered" evidence="2">
    <location>
        <begin position="401"/>
        <end position="425"/>
    </location>
</feature>
<dbReference type="EMBL" id="VDFR01000036">
    <property type="protein sequence ID" value="TNC48404.1"/>
    <property type="molecule type" value="Genomic_DNA"/>
</dbReference>
<evidence type="ECO:0000256" key="2">
    <source>
        <dbReference type="SAM" id="MobiDB-lite"/>
    </source>
</evidence>
<dbReference type="InterPro" id="IPR013517">
    <property type="entry name" value="FG-GAP"/>
</dbReference>
<name>A0A5C4MWV3_9ACTN</name>
<dbReference type="RefSeq" id="WP_139105126.1">
    <property type="nucleotide sequence ID" value="NZ_VDFR01000009.1"/>
</dbReference>
<evidence type="ECO:0000256" key="3">
    <source>
        <dbReference type="SAM" id="SignalP"/>
    </source>
</evidence>
<reference evidence="4 6" key="1">
    <citation type="submission" date="2019-05" db="EMBL/GenBank/DDBJ databases">
        <title>Mumia sp. nov., isolated from the intestinal contents of plateau pika (Ochotona curzoniae) in the Qinghai-Tibet plateau of China.</title>
        <authorList>
            <person name="Tian Z."/>
        </authorList>
    </citation>
    <scope>NUCLEOTIDE SEQUENCE [LARGE SCALE GENOMIC DNA]</scope>
    <source>
        <strain evidence="6">527</strain>
        <strain evidence="4">Z527</strain>
    </source>
</reference>
<gene>
    <name evidence="5" type="ORF">FHE65_02015</name>
    <name evidence="4" type="ORF">FHE65_07405</name>
</gene>
<proteinExistence type="predicted"/>
<dbReference type="Gene3D" id="2.130.10.130">
    <property type="entry name" value="Integrin alpha, N-terminal"/>
    <property type="match status" value="3"/>
</dbReference>
<protein>
    <submittedName>
        <fullName evidence="4">VCBS repeat-containing protein</fullName>
    </submittedName>
</protein>
<feature type="signal peptide" evidence="3">
    <location>
        <begin position="1"/>
        <end position="30"/>
    </location>
</feature>
<dbReference type="InterPro" id="IPR028994">
    <property type="entry name" value="Integrin_alpha_N"/>
</dbReference>
<accession>A0A5C4MWV3</accession>
<dbReference type="SUPFAM" id="SSF69318">
    <property type="entry name" value="Integrin alpha N-terminal domain"/>
    <property type="match status" value="2"/>
</dbReference>
<evidence type="ECO:0000256" key="1">
    <source>
        <dbReference type="ARBA" id="ARBA00022729"/>
    </source>
</evidence>
<evidence type="ECO:0000313" key="5">
    <source>
        <dbReference type="EMBL" id="TNC51303.1"/>
    </source>
</evidence>
<dbReference type="Pfam" id="PF13517">
    <property type="entry name" value="FG-GAP_3"/>
    <property type="match status" value="2"/>
</dbReference>
<evidence type="ECO:0000313" key="6">
    <source>
        <dbReference type="Proteomes" id="UP000306740"/>
    </source>
</evidence>
<evidence type="ECO:0000313" key="4">
    <source>
        <dbReference type="EMBL" id="TNC48404.1"/>
    </source>
</evidence>
<dbReference type="PANTHER" id="PTHR44103:SF1">
    <property type="entry name" value="PROPROTEIN CONVERTASE P"/>
    <property type="match status" value="1"/>
</dbReference>
<comment type="caution">
    <text evidence="4">The sequence shown here is derived from an EMBL/GenBank/DDBJ whole genome shotgun (WGS) entry which is preliminary data.</text>
</comment>
<keyword evidence="1 3" id="KW-0732">Signal</keyword>